<evidence type="ECO:0000313" key="3">
    <source>
        <dbReference type="EMBL" id="RKN23323.1"/>
    </source>
</evidence>
<reference evidence="4 5" key="1">
    <citation type="submission" date="2018-09" db="EMBL/GenBank/DDBJ databases">
        <title>Streptomyces sp. nov. DS1-2, an endophytic actinomycete isolated from roots of Dendrobium scabrilingue.</title>
        <authorList>
            <person name="Kuncharoen N."/>
            <person name="Kudo T."/>
            <person name="Ohkuma M."/>
            <person name="Yuki M."/>
            <person name="Tanasupawat S."/>
        </authorList>
    </citation>
    <scope>NUCLEOTIDE SEQUENCE [LARGE SCALE GENOMIC DNA]</scope>
    <source>
        <strain evidence="2 5">AZ1-7</strain>
        <strain evidence="3 4">DS1-2</strain>
    </source>
</reference>
<dbReference type="EMBL" id="RBDY01000007">
    <property type="protein sequence ID" value="RKN23323.1"/>
    <property type="molecule type" value="Genomic_DNA"/>
</dbReference>
<comment type="caution">
    <text evidence="2">The sequence shown here is derived from an EMBL/GenBank/DDBJ whole genome shotgun (WGS) entry which is preliminary data.</text>
</comment>
<sequence>MWRGARAGRLKDMSTATVPTTATAPSHHLLGGALRAFHAVRVVAGAVFDVVILGRAEAERAEAESGVGGVGGDLRARQASPASSSPASMIR</sequence>
<dbReference type="Proteomes" id="UP000268652">
    <property type="component" value="Unassembled WGS sequence"/>
</dbReference>
<proteinExistence type="predicted"/>
<evidence type="ECO:0000313" key="2">
    <source>
        <dbReference type="EMBL" id="RKN09685.1"/>
    </source>
</evidence>
<evidence type="ECO:0000256" key="1">
    <source>
        <dbReference type="SAM" id="MobiDB-lite"/>
    </source>
</evidence>
<evidence type="ECO:0000313" key="4">
    <source>
        <dbReference type="Proteomes" id="UP000268652"/>
    </source>
</evidence>
<protein>
    <submittedName>
        <fullName evidence="2">Uncharacterized protein</fullName>
    </submittedName>
</protein>
<feature type="region of interest" description="Disordered" evidence="1">
    <location>
        <begin position="1"/>
        <end position="23"/>
    </location>
</feature>
<feature type="compositionally biased region" description="Low complexity" evidence="1">
    <location>
        <begin position="79"/>
        <end position="91"/>
    </location>
</feature>
<name>A0A3A9W9C5_9ACTN</name>
<gene>
    <name evidence="3" type="ORF">D7318_12500</name>
    <name evidence="2" type="ORF">D7319_11545</name>
</gene>
<keyword evidence="4" id="KW-1185">Reference proteome</keyword>
<dbReference type="EMBL" id="RBDX01000007">
    <property type="protein sequence ID" value="RKN09685.1"/>
    <property type="molecule type" value="Genomic_DNA"/>
</dbReference>
<dbReference type="Proteomes" id="UP000275024">
    <property type="component" value="Unassembled WGS sequence"/>
</dbReference>
<organism evidence="2 5">
    <name type="scientific">Streptomyces radicis</name>
    <dbReference type="NCBI Taxonomy" id="1750517"/>
    <lineage>
        <taxon>Bacteria</taxon>
        <taxon>Bacillati</taxon>
        <taxon>Actinomycetota</taxon>
        <taxon>Actinomycetes</taxon>
        <taxon>Kitasatosporales</taxon>
        <taxon>Streptomycetaceae</taxon>
        <taxon>Streptomyces</taxon>
    </lineage>
</organism>
<accession>A0A3A9W9C5</accession>
<feature type="region of interest" description="Disordered" evidence="1">
    <location>
        <begin position="60"/>
        <end position="91"/>
    </location>
</feature>
<dbReference type="AlphaFoldDB" id="A0A3A9W9C5"/>
<evidence type="ECO:0000313" key="5">
    <source>
        <dbReference type="Proteomes" id="UP000275024"/>
    </source>
</evidence>